<protein>
    <submittedName>
        <fullName evidence="3">Uncharacterized protein</fullName>
    </submittedName>
</protein>
<proteinExistence type="predicted"/>
<feature type="compositionally biased region" description="Basic and acidic residues" evidence="1">
    <location>
        <begin position="63"/>
        <end position="72"/>
    </location>
</feature>
<evidence type="ECO:0000256" key="2">
    <source>
        <dbReference type="SAM" id="Phobius"/>
    </source>
</evidence>
<evidence type="ECO:0000256" key="1">
    <source>
        <dbReference type="SAM" id="MobiDB-lite"/>
    </source>
</evidence>
<evidence type="ECO:0000313" key="4">
    <source>
        <dbReference type="Proteomes" id="UP001500879"/>
    </source>
</evidence>
<keyword evidence="2" id="KW-0812">Transmembrane</keyword>
<reference evidence="3 4" key="1">
    <citation type="journal article" date="2019" name="Int. J. Syst. Evol. Microbiol.">
        <title>The Global Catalogue of Microorganisms (GCM) 10K type strain sequencing project: providing services to taxonomists for standard genome sequencing and annotation.</title>
        <authorList>
            <consortium name="The Broad Institute Genomics Platform"/>
            <consortium name="The Broad Institute Genome Sequencing Center for Infectious Disease"/>
            <person name="Wu L."/>
            <person name="Ma J."/>
        </authorList>
    </citation>
    <scope>NUCLEOTIDE SEQUENCE [LARGE SCALE GENOMIC DNA]</scope>
    <source>
        <strain evidence="3 4">JCM 4788</strain>
    </source>
</reference>
<feature type="region of interest" description="Disordered" evidence="1">
    <location>
        <begin position="61"/>
        <end position="96"/>
    </location>
</feature>
<keyword evidence="2" id="KW-1133">Transmembrane helix</keyword>
<keyword evidence="2" id="KW-0472">Membrane</keyword>
<accession>A0ABN0Z1H2</accession>
<organism evidence="3 4">
    <name type="scientific">Streptomyces luteireticuli</name>
    <dbReference type="NCBI Taxonomy" id="173858"/>
    <lineage>
        <taxon>Bacteria</taxon>
        <taxon>Bacillati</taxon>
        <taxon>Actinomycetota</taxon>
        <taxon>Actinomycetes</taxon>
        <taxon>Kitasatosporales</taxon>
        <taxon>Streptomycetaceae</taxon>
        <taxon>Streptomyces</taxon>
    </lineage>
</organism>
<dbReference type="EMBL" id="BAAABX010000061">
    <property type="protein sequence ID" value="GAA0428636.1"/>
    <property type="molecule type" value="Genomic_DNA"/>
</dbReference>
<keyword evidence="4" id="KW-1185">Reference proteome</keyword>
<comment type="caution">
    <text evidence="3">The sequence shown here is derived from an EMBL/GenBank/DDBJ whole genome shotgun (WGS) entry which is preliminary data.</text>
</comment>
<evidence type="ECO:0000313" key="3">
    <source>
        <dbReference type="EMBL" id="GAA0428636.1"/>
    </source>
</evidence>
<gene>
    <name evidence="3" type="ORF">GCM10010357_57850</name>
</gene>
<dbReference type="Proteomes" id="UP001500879">
    <property type="component" value="Unassembled WGS sequence"/>
</dbReference>
<name>A0ABN0Z1H2_9ACTN</name>
<sequence>MSARPAQRTCEAGQFARPTGPGALAAVAAGGVTVVALMAAYGVLANEPILYGVSASLAACHGQRADPADGRRGPGRLAAAPGRLTAPRPDERHAPP</sequence>
<feature type="transmembrane region" description="Helical" evidence="2">
    <location>
        <begin position="23"/>
        <end position="44"/>
    </location>
</feature>